<dbReference type="Proteomes" id="UP000430021">
    <property type="component" value="Unassembled WGS sequence"/>
</dbReference>
<comment type="caution">
    <text evidence="2">The sequence shown here is derived from an EMBL/GenBank/DDBJ whole genome shotgun (WGS) entry which is preliminary data.</text>
</comment>
<accession>A0A6I4UE83</accession>
<dbReference type="EMBL" id="JACICE010000001">
    <property type="protein sequence ID" value="MBB3775152.1"/>
    <property type="molecule type" value="Genomic_DNA"/>
</dbReference>
<reference evidence="2 3" key="1">
    <citation type="submission" date="2019-12" db="EMBL/GenBank/DDBJ databases">
        <title>Genomic-based taxomic classification of the family Erythrobacteraceae.</title>
        <authorList>
            <person name="Xu L."/>
        </authorList>
    </citation>
    <scope>NUCLEOTIDE SEQUENCE [LARGE SCALE GENOMIC DNA]</scope>
    <source>
        <strain evidence="2 3">JCM 10282</strain>
    </source>
</reference>
<dbReference type="Proteomes" id="UP000548685">
    <property type="component" value="Unassembled WGS sequence"/>
</dbReference>
<proteinExistence type="predicted"/>
<dbReference type="EMBL" id="WTYB01000001">
    <property type="protein sequence ID" value="MXP37220.1"/>
    <property type="molecule type" value="Genomic_DNA"/>
</dbReference>
<keyword evidence="4" id="KW-1185">Reference proteome</keyword>
<protein>
    <submittedName>
        <fullName evidence="2">Uncharacterized protein</fullName>
    </submittedName>
</protein>
<reference evidence="1 4" key="2">
    <citation type="submission" date="2020-08" db="EMBL/GenBank/DDBJ databases">
        <title>Genomic Encyclopedia of Type Strains, Phase IV (KMG-IV): sequencing the most valuable type-strain genomes for metagenomic binning, comparative biology and taxonomic classification.</title>
        <authorList>
            <person name="Goeker M."/>
        </authorList>
    </citation>
    <scope>NUCLEOTIDE SEQUENCE [LARGE SCALE GENOMIC DNA]</scope>
    <source>
        <strain evidence="1 4">DSM 8510</strain>
    </source>
</reference>
<gene>
    <name evidence="1" type="ORF">FHS52_001095</name>
    <name evidence="2" type="ORF">GRI59_01170</name>
</gene>
<name>A0A6I4UE83_9SPHN</name>
<dbReference type="OrthoDB" id="8450901at2"/>
<evidence type="ECO:0000313" key="2">
    <source>
        <dbReference type="EMBL" id="MXP37220.1"/>
    </source>
</evidence>
<sequence>MPKAKPHPNQLPFDFVAPAPAKGVAELAGLERQINALVGTVLASDGRPREVIAAEMSVLLDDTVSKAMLDAYSSPARPDHKVPASRLLALLVVTDRQDLLDPIMRKIGAALLVGEEVKTARMGHLQQMIRQAQAEMRALGVDAPTIREGND</sequence>
<evidence type="ECO:0000313" key="1">
    <source>
        <dbReference type="EMBL" id="MBB3775152.1"/>
    </source>
</evidence>
<organism evidence="2 3">
    <name type="scientific">Erythrobacter ramosus</name>
    <dbReference type="NCBI Taxonomy" id="35811"/>
    <lineage>
        <taxon>Bacteria</taxon>
        <taxon>Pseudomonadati</taxon>
        <taxon>Pseudomonadota</taxon>
        <taxon>Alphaproteobacteria</taxon>
        <taxon>Sphingomonadales</taxon>
        <taxon>Erythrobacteraceae</taxon>
        <taxon>Erythrobacter/Porphyrobacter group</taxon>
        <taxon>Erythrobacter</taxon>
    </lineage>
</organism>
<evidence type="ECO:0000313" key="4">
    <source>
        <dbReference type="Proteomes" id="UP000548685"/>
    </source>
</evidence>
<evidence type="ECO:0000313" key="3">
    <source>
        <dbReference type="Proteomes" id="UP000430021"/>
    </source>
</evidence>
<dbReference type="AlphaFoldDB" id="A0A6I4UE83"/>
<dbReference type="RefSeq" id="WP_160759376.1">
    <property type="nucleotide sequence ID" value="NZ_BAAADZ010000002.1"/>
</dbReference>